<dbReference type="Proteomes" id="UP001152562">
    <property type="component" value="Unassembled WGS sequence"/>
</dbReference>
<dbReference type="PANTHER" id="PTHR24637:SF421">
    <property type="entry name" value="CUTICLE COLLAGEN DPY-2"/>
    <property type="match status" value="1"/>
</dbReference>
<dbReference type="Pfam" id="PF01391">
    <property type="entry name" value="Collagen"/>
    <property type="match status" value="1"/>
</dbReference>
<dbReference type="AlphaFoldDB" id="A0A9P0TPF9"/>
<protein>
    <recommendedName>
        <fullName evidence="5">Nematode cuticle collagen N-terminal domain-containing protein</fullName>
    </recommendedName>
</protein>
<evidence type="ECO:0000313" key="3">
    <source>
        <dbReference type="EMBL" id="CAH4032555.1"/>
    </source>
</evidence>
<feature type="transmembrane region" description="Helical" evidence="2">
    <location>
        <begin position="12"/>
        <end position="36"/>
    </location>
</feature>
<name>A0A9P0TPF9_PIEBR</name>
<dbReference type="EMBL" id="CALOZG010000029">
    <property type="protein sequence ID" value="CAH4032555.1"/>
    <property type="molecule type" value="Genomic_DNA"/>
</dbReference>
<gene>
    <name evidence="3" type="ORF">PIBRA_LOCUS8931</name>
</gene>
<comment type="caution">
    <text evidence="3">The sequence shown here is derived from an EMBL/GenBank/DDBJ whole genome shotgun (WGS) entry which is preliminary data.</text>
</comment>
<keyword evidence="4" id="KW-1185">Reference proteome</keyword>
<evidence type="ECO:0008006" key="5">
    <source>
        <dbReference type="Google" id="ProtNLM"/>
    </source>
</evidence>
<proteinExistence type="predicted"/>
<organism evidence="3 4">
    <name type="scientific">Pieris brassicae</name>
    <name type="common">White butterfly</name>
    <name type="synonym">Large white butterfly</name>
    <dbReference type="NCBI Taxonomy" id="7116"/>
    <lineage>
        <taxon>Eukaryota</taxon>
        <taxon>Metazoa</taxon>
        <taxon>Ecdysozoa</taxon>
        <taxon>Arthropoda</taxon>
        <taxon>Hexapoda</taxon>
        <taxon>Insecta</taxon>
        <taxon>Pterygota</taxon>
        <taxon>Neoptera</taxon>
        <taxon>Endopterygota</taxon>
        <taxon>Lepidoptera</taxon>
        <taxon>Glossata</taxon>
        <taxon>Ditrysia</taxon>
        <taxon>Papilionoidea</taxon>
        <taxon>Pieridae</taxon>
        <taxon>Pierinae</taxon>
        <taxon>Pieris</taxon>
    </lineage>
</organism>
<dbReference type="InterPro" id="IPR008160">
    <property type="entry name" value="Collagen"/>
</dbReference>
<keyword evidence="2" id="KW-1133">Transmembrane helix</keyword>
<accession>A0A9P0TPF9</accession>
<sequence>MKFKDKRKSDERCTLSIFACACGIISLLLHTYSYVWCGININIKSLIDFELDERIRTYLSDVDETHRFKRDAMLKPSPIQDDNTVAPHVEFFNPKMRPELEEKDAAEMKKTGAKGPAPGGDTWVWLTSYSRVPYNVVQGFCKATQDYCPPGVQGPKGPNGEPGPKGDRGDPGSAGTPGRAGGRGPVGPPGPKDPKRFPRNKLVAAKRDFYKSRVPSEWKYPRKAKFLRFEFESVGFTVTGLVVLYPKVRK</sequence>
<evidence type="ECO:0000256" key="2">
    <source>
        <dbReference type="SAM" id="Phobius"/>
    </source>
</evidence>
<evidence type="ECO:0000256" key="1">
    <source>
        <dbReference type="SAM" id="MobiDB-lite"/>
    </source>
</evidence>
<dbReference type="PANTHER" id="PTHR24637">
    <property type="entry name" value="COLLAGEN"/>
    <property type="match status" value="1"/>
</dbReference>
<feature type="region of interest" description="Disordered" evidence="1">
    <location>
        <begin position="151"/>
        <end position="202"/>
    </location>
</feature>
<reference evidence="3" key="1">
    <citation type="submission" date="2022-05" db="EMBL/GenBank/DDBJ databases">
        <authorList>
            <person name="Okamura Y."/>
        </authorList>
    </citation>
    <scope>NUCLEOTIDE SEQUENCE</scope>
</reference>
<evidence type="ECO:0000313" key="4">
    <source>
        <dbReference type="Proteomes" id="UP001152562"/>
    </source>
</evidence>
<keyword evidence="2" id="KW-0472">Membrane</keyword>
<keyword evidence="2" id="KW-0812">Transmembrane</keyword>